<organism evidence="6">
    <name type="scientific">Castor canadensis</name>
    <name type="common">American beaver</name>
    <dbReference type="NCBI Taxonomy" id="51338"/>
    <lineage>
        <taxon>Eukaryota</taxon>
        <taxon>Metazoa</taxon>
        <taxon>Chordata</taxon>
        <taxon>Craniata</taxon>
        <taxon>Vertebrata</taxon>
        <taxon>Euteleostomi</taxon>
        <taxon>Mammalia</taxon>
        <taxon>Eutheria</taxon>
        <taxon>Euarchontoglires</taxon>
        <taxon>Glires</taxon>
        <taxon>Rodentia</taxon>
        <taxon>Castorimorpha</taxon>
        <taxon>Castoridae</taxon>
        <taxon>Castor</taxon>
    </lineage>
</organism>
<dbReference type="InterPro" id="IPR016126">
    <property type="entry name" value="Secretoglobin"/>
</dbReference>
<proteinExistence type="inferred from homology"/>
<reference evidence="6" key="1">
    <citation type="submission" date="2023-09" db="UniProtKB">
        <authorList>
            <consortium name="Ensembl"/>
        </authorList>
    </citation>
    <scope>IDENTIFICATION</scope>
</reference>
<dbReference type="GO" id="GO:0005615">
    <property type="term" value="C:extracellular space"/>
    <property type="evidence" value="ECO:0007669"/>
    <property type="project" value="TreeGrafter"/>
</dbReference>
<accession>A0A8C0WNS6</accession>
<evidence type="ECO:0000256" key="4">
    <source>
        <dbReference type="ARBA" id="ARBA00038364"/>
    </source>
</evidence>
<evidence type="ECO:0000256" key="3">
    <source>
        <dbReference type="ARBA" id="ARBA00022729"/>
    </source>
</evidence>
<dbReference type="PANTHER" id="PTHR11332:SF6">
    <property type="entry name" value="SECRETOGLOBIN FAMILY 1D MEMBER 4"/>
    <property type="match status" value="1"/>
</dbReference>
<keyword evidence="3 5" id="KW-0732">Signal</keyword>
<keyword evidence="2" id="KW-0964">Secreted</keyword>
<dbReference type="PROSITE" id="PS51311">
    <property type="entry name" value="SCGB"/>
    <property type="match status" value="1"/>
</dbReference>
<sequence>MRLTVFLLVVTLALCGHRATAIVCPSLLIENTNILMGTPQTAKFQLSFYGAPQEAVDALLKVKECLDNISYLSRLSIDVALVNSSFFIFLCNLKPITQKCTTSS</sequence>
<dbReference type="AlphaFoldDB" id="A0A8C0WNS6"/>
<evidence type="ECO:0000256" key="1">
    <source>
        <dbReference type="ARBA" id="ARBA00004613"/>
    </source>
</evidence>
<name>A0A8C0WNS6_CASCN</name>
<dbReference type="PANTHER" id="PTHR11332">
    <property type="entry name" value="SECRETOGLOBIN FAMILY 1D"/>
    <property type="match status" value="1"/>
</dbReference>
<evidence type="ECO:0000313" key="6">
    <source>
        <dbReference type="Ensembl" id="ENSCCNP00000014264.1"/>
    </source>
</evidence>
<dbReference type="Ensembl" id="ENSCCNT00000018718.1">
    <property type="protein sequence ID" value="ENSCCNP00000014264.1"/>
    <property type="gene ID" value="ENSCCNG00000014771.1"/>
</dbReference>
<dbReference type="Pfam" id="PF01099">
    <property type="entry name" value="Uteroglobin"/>
    <property type="match status" value="1"/>
</dbReference>
<evidence type="ECO:0000256" key="5">
    <source>
        <dbReference type="SAM" id="SignalP"/>
    </source>
</evidence>
<comment type="similarity">
    <text evidence="4">Belongs to the secretoglobin family. Lipophilin subfamily.</text>
</comment>
<dbReference type="InterPro" id="IPR035960">
    <property type="entry name" value="Secretoglobin_sf"/>
</dbReference>
<gene>
    <name evidence="6" type="primary">LOC109681144</name>
</gene>
<dbReference type="SUPFAM" id="SSF48201">
    <property type="entry name" value="Uteroglobin-like"/>
    <property type="match status" value="1"/>
</dbReference>
<protein>
    <recommendedName>
        <fullName evidence="7">Uteroglobin</fullName>
    </recommendedName>
</protein>
<evidence type="ECO:0000256" key="2">
    <source>
        <dbReference type="ARBA" id="ARBA00022525"/>
    </source>
</evidence>
<feature type="signal peptide" evidence="5">
    <location>
        <begin position="1"/>
        <end position="21"/>
    </location>
</feature>
<evidence type="ECO:0008006" key="7">
    <source>
        <dbReference type="Google" id="ProtNLM"/>
    </source>
</evidence>
<comment type="subcellular location">
    <subcellularLocation>
        <location evidence="1">Secreted</location>
    </subcellularLocation>
</comment>
<feature type="chain" id="PRO_5034908978" description="Uteroglobin" evidence="5">
    <location>
        <begin position="22"/>
        <end position="104"/>
    </location>
</feature>